<evidence type="ECO:0000256" key="8">
    <source>
        <dbReference type="ARBA" id="ARBA00061069"/>
    </source>
</evidence>
<keyword evidence="6" id="KW-0539">Nucleus</keyword>
<dbReference type="CDD" id="cd12344">
    <property type="entry name" value="RRM1_SECp43_like"/>
    <property type="match status" value="1"/>
</dbReference>
<evidence type="ECO:0000256" key="3">
    <source>
        <dbReference type="ARBA" id="ARBA00022664"/>
    </source>
</evidence>
<dbReference type="Pfam" id="PF00076">
    <property type="entry name" value="RRM_1"/>
    <property type="match status" value="3"/>
</dbReference>
<dbReference type="SMART" id="SM00360">
    <property type="entry name" value="RRM"/>
    <property type="match status" value="3"/>
</dbReference>
<evidence type="ECO:0000256" key="2">
    <source>
        <dbReference type="ARBA" id="ARBA00004463"/>
    </source>
</evidence>
<comment type="subunit">
    <text evidence="9">Interacts with the poly(A) tail of mRNA in nucleus.</text>
</comment>
<dbReference type="PROSITE" id="PS50102">
    <property type="entry name" value="RRM"/>
    <property type="match status" value="3"/>
</dbReference>
<reference evidence="13" key="1">
    <citation type="submission" date="2019-08" db="EMBL/GenBank/DDBJ databases">
        <title>Reference gene set and small RNA set construction with multiple tissues from Davidia involucrata Baill.</title>
        <authorList>
            <person name="Yang H."/>
            <person name="Zhou C."/>
            <person name="Li G."/>
            <person name="Wang J."/>
            <person name="Gao P."/>
            <person name="Wang M."/>
            <person name="Wang R."/>
            <person name="Zhao Y."/>
        </authorList>
    </citation>
    <scope>NUCLEOTIDE SEQUENCE</scope>
    <source>
        <tissue evidence="13">Mixed with DoveR01_LX</tissue>
    </source>
</reference>
<name>A0A5B7BIH0_DAVIN</name>
<feature type="region of interest" description="Disordered" evidence="11">
    <location>
        <begin position="64"/>
        <end position="85"/>
    </location>
</feature>
<evidence type="ECO:0000256" key="9">
    <source>
        <dbReference type="ARBA" id="ARBA00063471"/>
    </source>
</evidence>
<keyword evidence="5 10" id="KW-0694">RNA-binding</keyword>
<proteinExistence type="inferred from homology"/>
<comment type="subcellular location">
    <subcellularLocation>
        <location evidence="2">Cytoplasmic granule</location>
    </subcellularLocation>
    <subcellularLocation>
        <location evidence="1">Nucleus</location>
    </subcellularLocation>
</comment>
<dbReference type="PANTHER" id="PTHR47640">
    <property type="entry name" value="TRNA SELENOCYSTEINE 1-ASSOCIATED PROTEIN 1-RELATED-RELATED"/>
    <property type="match status" value="1"/>
</dbReference>
<dbReference type="CDD" id="cd12345">
    <property type="entry name" value="RRM2_SECp43_like"/>
    <property type="match status" value="1"/>
</dbReference>
<evidence type="ECO:0000313" key="13">
    <source>
        <dbReference type="EMBL" id="MPA68058.1"/>
    </source>
</evidence>
<evidence type="ECO:0000256" key="7">
    <source>
        <dbReference type="ARBA" id="ARBA00057395"/>
    </source>
</evidence>
<organism evidence="13">
    <name type="scientific">Davidia involucrata</name>
    <name type="common">Dove tree</name>
    <dbReference type="NCBI Taxonomy" id="16924"/>
    <lineage>
        <taxon>Eukaryota</taxon>
        <taxon>Viridiplantae</taxon>
        <taxon>Streptophyta</taxon>
        <taxon>Embryophyta</taxon>
        <taxon>Tracheophyta</taxon>
        <taxon>Spermatophyta</taxon>
        <taxon>Magnoliopsida</taxon>
        <taxon>eudicotyledons</taxon>
        <taxon>Gunneridae</taxon>
        <taxon>Pentapetalae</taxon>
        <taxon>asterids</taxon>
        <taxon>Cornales</taxon>
        <taxon>Nyssaceae</taxon>
        <taxon>Davidia</taxon>
    </lineage>
</organism>
<dbReference type="InterPro" id="IPR012677">
    <property type="entry name" value="Nucleotide-bd_a/b_plait_sf"/>
</dbReference>
<dbReference type="FunFam" id="3.30.70.330:FF:000144">
    <property type="entry name" value="Polyadenylate-binding protein RBP47B"/>
    <property type="match status" value="1"/>
</dbReference>
<sequence length="436" mass="48495">MMQSSNGADLNQQQQLPQQQQQQQQQWMQQYQQQWMAMQYPTAPMVMQHQMMYQQPYMAYHHQPYQQHQQQQQQSQSQSQSQIQISSDENKTIWVGDLQQWMDEGYLTSCFAHTGEVSVVKVIRNKHTGQSERYGFIEFLSHAAADKILQSYNGTVMPNTEQTFRLNWATFSTGDRRSDAGSDLSIFVGDLASDVTDAVLHETFASRYPSVKGAKVVADPNTGRSKGYGFVRFGDENERSRAMTEMNGMYCSSRPMRIGVATPKKSPGQQQYSSQALVLTGGYPSNGLMPQNSQSDSDSSNTTIFVGGLDSDVTDEDLRQSFSQFGEVLSVKIPAGKGCGFVQFADRSNAEDAMQGLNGTVIGKQTVRLSWGRSPGNKQLRTESNNQWNGAYYGRQGYNGYGYGVPQTQDPSMYAASAAAYGASSNGYGNQQQPVS</sequence>
<dbReference type="InterPro" id="IPR000504">
    <property type="entry name" value="RRM_dom"/>
</dbReference>
<feature type="domain" description="RRM" evidence="12">
    <location>
        <begin position="91"/>
        <end position="171"/>
    </location>
</feature>
<dbReference type="InterPro" id="IPR035979">
    <property type="entry name" value="RBD_domain_sf"/>
</dbReference>
<gene>
    <name evidence="13" type="ORF">Din_037499</name>
</gene>
<protein>
    <recommendedName>
        <fullName evidence="12">RRM domain-containing protein</fullName>
    </recommendedName>
</protein>
<keyword evidence="3" id="KW-0507">mRNA processing</keyword>
<accession>A0A5B7BIH0</accession>
<dbReference type="EMBL" id="GHES01037499">
    <property type="protein sequence ID" value="MPA68058.1"/>
    <property type="molecule type" value="Transcribed_RNA"/>
</dbReference>
<dbReference type="InterPro" id="IPR050825">
    <property type="entry name" value="RBM42_RBP45_47-like"/>
</dbReference>
<evidence type="ECO:0000256" key="1">
    <source>
        <dbReference type="ARBA" id="ARBA00004123"/>
    </source>
</evidence>
<dbReference type="GO" id="GO:0005634">
    <property type="term" value="C:nucleus"/>
    <property type="evidence" value="ECO:0007669"/>
    <property type="project" value="UniProtKB-SubCell"/>
</dbReference>
<dbReference type="SUPFAM" id="SSF54928">
    <property type="entry name" value="RNA-binding domain, RBD"/>
    <property type="match status" value="3"/>
</dbReference>
<dbReference type="GO" id="GO:0003729">
    <property type="term" value="F:mRNA binding"/>
    <property type="evidence" value="ECO:0007669"/>
    <property type="project" value="InterPro"/>
</dbReference>
<evidence type="ECO:0000259" key="12">
    <source>
        <dbReference type="PROSITE" id="PS50102"/>
    </source>
</evidence>
<feature type="domain" description="RRM" evidence="12">
    <location>
        <begin position="302"/>
        <end position="374"/>
    </location>
</feature>
<dbReference type="FunFam" id="3.30.70.330:FF:000103">
    <property type="entry name" value="Polyadenylate-binding protein RBP47B"/>
    <property type="match status" value="1"/>
</dbReference>
<evidence type="ECO:0000256" key="4">
    <source>
        <dbReference type="ARBA" id="ARBA00022737"/>
    </source>
</evidence>
<feature type="domain" description="RRM" evidence="12">
    <location>
        <begin position="184"/>
        <end position="263"/>
    </location>
</feature>
<keyword evidence="4" id="KW-0677">Repeat</keyword>
<evidence type="ECO:0000256" key="5">
    <source>
        <dbReference type="ARBA" id="ARBA00022884"/>
    </source>
</evidence>
<evidence type="ECO:0000256" key="6">
    <source>
        <dbReference type="ARBA" id="ARBA00023242"/>
    </source>
</evidence>
<dbReference type="AlphaFoldDB" id="A0A5B7BIH0"/>
<evidence type="ECO:0000256" key="10">
    <source>
        <dbReference type="PROSITE-ProRule" id="PRU00176"/>
    </source>
</evidence>
<comment type="similarity">
    <text evidence="8">Belongs to the polyadenylate-binding RBP47 family.</text>
</comment>
<dbReference type="FunFam" id="3.30.70.330:FF:000395">
    <property type="entry name" value="Polyadenylate-binding protein RBP47"/>
    <property type="match status" value="1"/>
</dbReference>
<dbReference type="PANTHER" id="PTHR47640:SF9">
    <property type="entry name" value="POLYADENYLATE-BINDING PROTEIN RBP47B"/>
    <property type="match status" value="1"/>
</dbReference>
<dbReference type="GO" id="GO:0006397">
    <property type="term" value="P:mRNA processing"/>
    <property type="evidence" value="ECO:0007669"/>
    <property type="project" value="UniProtKB-KW"/>
</dbReference>
<comment type="function">
    <text evidence="7">Heterogeneous nuclear ribonucleoprotein (hnRNP)-protein binding the poly(A) tail of mRNA and probably involved in some steps of pre-mRNA maturation.</text>
</comment>
<dbReference type="GO" id="GO:0005829">
    <property type="term" value="C:cytosol"/>
    <property type="evidence" value="ECO:0007669"/>
    <property type="project" value="TreeGrafter"/>
</dbReference>
<dbReference type="Gene3D" id="3.30.70.330">
    <property type="match status" value="3"/>
</dbReference>
<evidence type="ECO:0000256" key="11">
    <source>
        <dbReference type="SAM" id="MobiDB-lite"/>
    </source>
</evidence>